<dbReference type="Gene3D" id="2.30.30.40">
    <property type="entry name" value="SH3 Domains"/>
    <property type="match status" value="1"/>
</dbReference>
<evidence type="ECO:0000313" key="10">
    <source>
        <dbReference type="EMBL" id="MBE9397495.1"/>
    </source>
</evidence>
<evidence type="ECO:0000259" key="9">
    <source>
        <dbReference type="PROSITE" id="PS51781"/>
    </source>
</evidence>
<evidence type="ECO:0000256" key="6">
    <source>
        <dbReference type="SAM" id="Coils"/>
    </source>
</evidence>
<dbReference type="GO" id="GO:0016020">
    <property type="term" value="C:membrane"/>
    <property type="evidence" value="ECO:0007669"/>
    <property type="project" value="UniProtKB-SubCell"/>
</dbReference>
<proteinExistence type="predicted"/>
<dbReference type="Proteomes" id="UP000640333">
    <property type="component" value="Unassembled WGS sequence"/>
</dbReference>
<dbReference type="InterPro" id="IPR003646">
    <property type="entry name" value="SH3-like_bac-type"/>
</dbReference>
<dbReference type="RefSeq" id="WP_193953052.1">
    <property type="nucleotide sequence ID" value="NZ_JADEYS010000008.1"/>
</dbReference>
<keyword evidence="2 7" id="KW-0812">Transmembrane</keyword>
<feature type="signal peptide" evidence="8">
    <location>
        <begin position="1"/>
        <end position="18"/>
    </location>
</feature>
<feature type="chain" id="PRO_5035296560" evidence="8">
    <location>
        <begin position="19"/>
        <end position="188"/>
    </location>
</feature>
<evidence type="ECO:0000256" key="8">
    <source>
        <dbReference type="SAM" id="SignalP"/>
    </source>
</evidence>
<dbReference type="SMART" id="SM00287">
    <property type="entry name" value="SH3b"/>
    <property type="match status" value="1"/>
</dbReference>
<keyword evidence="3 8" id="KW-0732">Signal</keyword>
<protein>
    <submittedName>
        <fullName evidence="10">TIGR04211 family SH3 domain-containing protein</fullName>
    </submittedName>
</protein>
<accession>A0A8J7F9L1</accession>
<keyword evidence="4 7" id="KW-1133">Transmembrane helix</keyword>
<feature type="transmembrane region" description="Helical" evidence="7">
    <location>
        <begin position="157"/>
        <end position="175"/>
    </location>
</feature>
<name>A0A8J7F9L1_9GAMM</name>
<feature type="domain" description="SH3b" evidence="9">
    <location>
        <begin position="18"/>
        <end position="84"/>
    </location>
</feature>
<feature type="coiled-coil region" evidence="6">
    <location>
        <begin position="97"/>
        <end position="138"/>
    </location>
</feature>
<dbReference type="AlphaFoldDB" id="A0A8J7F9L1"/>
<keyword evidence="6" id="KW-0175">Coiled coil</keyword>
<evidence type="ECO:0000256" key="3">
    <source>
        <dbReference type="ARBA" id="ARBA00022729"/>
    </source>
</evidence>
<evidence type="ECO:0000256" key="5">
    <source>
        <dbReference type="ARBA" id="ARBA00023136"/>
    </source>
</evidence>
<reference evidence="10" key="1">
    <citation type="submission" date="2020-10" db="EMBL/GenBank/DDBJ databases">
        <title>Bacterium isolated from coastal waters sediment.</title>
        <authorList>
            <person name="Chen R.-J."/>
            <person name="Lu D.-C."/>
            <person name="Zhu K.-L."/>
            <person name="Du Z.-J."/>
        </authorList>
    </citation>
    <scope>NUCLEOTIDE SEQUENCE</scope>
    <source>
        <strain evidence="10">N1Y112</strain>
    </source>
</reference>
<evidence type="ECO:0000256" key="2">
    <source>
        <dbReference type="ARBA" id="ARBA00022692"/>
    </source>
</evidence>
<evidence type="ECO:0000256" key="7">
    <source>
        <dbReference type="SAM" id="Phobius"/>
    </source>
</evidence>
<organism evidence="10 11">
    <name type="scientific">Pontibacterium sinense</name>
    <dbReference type="NCBI Taxonomy" id="2781979"/>
    <lineage>
        <taxon>Bacteria</taxon>
        <taxon>Pseudomonadati</taxon>
        <taxon>Pseudomonadota</taxon>
        <taxon>Gammaproteobacteria</taxon>
        <taxon>Oceanospirillales</taxon>
        <taxon>Oceanospirillaceae</taxon>
        <taxon>Pontibacterium</taxon>
    </lineage>
</organism>
<evidence type="ECO:0000256" key="4">
    <source>
        <dbReference type="ARBA" id="ARBA00022989"/>
    </source>
</evidence>
<comment type="subcellular location">
    <subcellularLocation>
        <location evidence="1">Membrane</location>
        <topology evidence="1">Single-pass membrane protein</topology>
    </subcellularLocation>
</comment>
<keyword evidence="5 7" id="KW-0472">Membrane</keyword>
<evidence type="ECO:0000313" key="11">
    <source>
        <dbReference type="Proteomes" id="UP000640333"/>
    </source>
</evidence>
<dbReference type="NCBIfam" id="TIGR04211">
    <property type="entry name" value="SH3_and_anchor"/>
    <property type="match status" value="1"/>
</dbReference>
<dbReference type="InterPro" id="IPR016476">
    <property type="entry name" value="SH3_dom_pro"/>
</dbReference>
<dbReference type="PROSITE" id="PS51781">
    <property type="entry name" value="SH3B"/>
    <property type="match status" value="1"/>
</dbReference>
<keyword evidence="11" id="KW-1185">Reference proteome</keyword>
<gene>
    <name evidence="10" type="ORF">IOQ59_09510</name>
</gene>
<comment type="caution">
    <text evidence="10">The sequence shown here is derived from an EMBL/GenBank/DDBJ whole genome shotgun (WGS) entry which is preliminary data.</text>
</comment>
<dbReference type="EMBL" id="JADEYS010000008">
    <property type="protein sequence ID" value="MBE9397495.1"/>
    <property type="molecule type" value="Genomic_DNA"/>
</dbReference>
<sequence>MKKILIFLFFTLSLQVQAQTGHIADDVYVFYHSGPSNKYKITGRVQSGAPVKILKRDKGTKYVQIRTPKGKVGWVAPNNVGTGPSMSARLPVLESDLKNSRSKVSEQSEVINELQAELSSIRNERETLADEVSSLKTEIKTLSFQIETMDESNLMRWFTHGGLIALGGVILGLLVRSFTGRRKPASTW</sequence>
<dbReference type="Pfam" id="PF08239">
    <property type="entry name" value="SH3_3"/>
    <property type="match status" value="1"/>
</dbReference>
<evidence type="ECO:0000256" key="1">
    <source>
        <dbReference type="ARBA" id="ARBA00004167"/>
    </source>
</evidence>